<comment type="caution">
    <text evidence="2">The sequence shown here is derived from an EMBL/GenBank/DDBJ whole genome shotgun (WGS) entry which is preliminary data.</text>
</comment>
<feature type="region of interest" description="Disordered" evidence="1">
    <location>
        <begin position="1"/>
        <end position="75"/>
    </location>
</feature>
<dbReference type="AlphaFoldDB" id="A0A9N9G2G2"/>
<evidence type="ECO:0000313" key="2">
    <source>
        <dbReference type="EMBL" id="CAG8572577.1"/>
    </source>
</evidence>
<dbReference type="Proteomes" id="UP000789706">
    <property type="component" value="Unassembled WGS sequence"/>
</dbReference>
<dbReference type="EMBL" id="CAJVPK010001130">
    <property type="protein sequence ID" value="CAG8572577.1"/>
    <property type="molecule type" value="Genomic_DNA"/>
</dbReference>
<reference evidence="2" key="1">
    <citation type="submission" date="2021-06" db="EMBL/GenBank/DDBJ databases">
        <authorList>
            <person name="Kallberg Y."/>
            <person name="Tangrot J."/>
            <person name="Rosling A."/>
        </authorList>
    </citation>
    <scope>NUCLEOTIDE SEQUENCE</scope>
    <source>
        <strain evidence="2">AZ414A</strain>
    </source>
</reference>
<protein>
    <submittedName>
        <fullName evidence="2">2423_t:CDS:1</fullName>
    </submittedName>
</protein>
<keyword evidence="3" id="KW-1185">Reference proteome</keyword>
<evidence type="ECO:0000313" key="3">
    <source>
        <dbReference type="Proteomes" id="UP000789706"/>
    </source>
</evidence>
<organism evidence="2 3">
    <name type="scientific">Diversispora eburnea</name>
    <dbReference type="NCBI Taxonomy" id="1213867"/>
    <lineage>
        <taxon>Eukaryota</taxon>
        <taxon>Fungi</taxon>
        <taxon>Fungi incertae sedis</taxon>
        <taxon>Mucoromycota</taxon>
        <taxon>Glomeromycotina</taxon>
        <taxon>Glomeromycetes</taxon>
        <taxon>Diversisporales</taxon>
        <taxon>Diversisporaceae</taxon>
        <taxon>Diversispora</taxon>
    </lineage>
</organism>
<sequence>MERKIRTTLSRPKGMSKKNGNARMFSKVSWDVQPNGNVNPEGGSRALGNSDCEFPPIQEPHEQNPEVWSKARKPKEKRYTECSAVGNAVKDMNGTAPILGYHSESM</sequence>
<name>A0A9N9G2G2_9GLOM</name>
<gene>
    <name evidence="2" type="ORF">DEBURN_LOCUS8160</name>
</gene>
<accession>A0A9N9G2G2</accession>
<evidence type="ECO:0000256" key="1">
    <source>
        <dbReference type="SAM" id="MobiDB-lite"/>
    </source>
</evidence>
<proteinExistence type="predicted"/>